<gene>
    <name evidence="3" type="ORF">B5V03_15505</name>
</gene>
<dbReference type="AlphaFoldDB" id="A0A4Q1VCC2"/>
<dbReference type="OrthoDB" id="8241922at2"/>
<accession>A0A4Q1VCC2</accession>
<feature type="chain" id="PRO_5020572209" evidence="2">
    <location>
        <begin position="24"/>
        <end position="75"/>
    </location>
</feature>
<evidence type="ECO:0000256" key="1">
    <source>
        <dbReference type="SAM" id="MobiDB-lite"/>
    </source>
</evidence>
<dbReference type="RefSeq" id="WP_129271151.1">
    <property type="nucleotide sequence ID" value="NZ_MZXW01000016.1"/>
</dbReference>
<feature type="region of interest" description="Disordered" evidence="1">
    <location>
        <begin position="50"/>
        <end position="75"/>
    </location>
</feature>
<proteinExistence type="predicted"/>
<feature type="signal peptide" evidence="2">
    <location>
        <begin position="1"/>
        <end position="23"/>
    </location>
</feature>
<evidence type="ECO:0000313" key="4">
    <source>
        <dbReference type="Proteomes" id="UP000290819"/>
    </source>
</evidence>
<dbReference type="Proteomes" id="UP000290819">
    <property type="component" value="Unassembled WGS sequence"/>
</dbReference>
<name>A0A4Q1VCC2_9BRAD</name>
<comment type="caution">
    <text evidence="3">The sequence shown here is derived from an EMBL/GenBank/DDBJ whole genome shotgun (WGS) entry which is preliminary data.</text>
</comment>
<keyword evidence="2" id="KW-0732">Signal</keyword>
<protein>
    <submittedName>
        <fullName evidence="3">Uncharacterized protein</fullName>
    </submittedName>
</protein>
<sequence length="75" mass="8104">MTRLKLFVAAVAVSAAFATPALAQWQWQMQEPAAYASMYPNGDRSFASAATRDTMALVPSPKSPRSTVLRATKSK</sequence>
<reference evidence="3 4" key="1">
    <citation type="submission" date="2017-03" db="EMBL/GenBank/DDBJ databases">
        <authorList>
            <person name="Safronova V.I."/>
            <person name="Sazanova A.L."/>
            <person name="Chirak E.R."/>
        </authorList>
    </citation>
    <scope>NUCLEOTIDE SEQUENCE [LARGE SCALE GENOMIC DNA]</scope>
    <source>
        <strain evidence="3 4">Opo-243</strain>
    </source>
</reference>
<dbReference type="EMBL" id="MZXW01000016">
    <property type="protein sequence ID" value="RXT49242.1"/>
    <property type="molecule type" value="Genomic_DNA"/>
</dbReference>
<keyword evidence="4" id="KW-1185">Reference proteome</keyword>
<evidence type="ECO:0000313" key="3">
    <source>
        <dbReference type="EMBL" id="RXT49242.1"/>
    </source>
</evidence>
<evidence type="ECO:0000256" key="2">
    <source>
        <dbReference type="SAM" id="SignalP"/>
    </source>
</evidence>
<organism evidence="3 4">
    <name type="scientific">Bradyrhizobium betae</name>
    <dbReference type="NCBI Taxonomy" id="244734"/>
    <lineage>
        <taxon>Bacteria</taxon>
        <taxon>Pseudomonadati</taxon>
        <taxon>Pseudomonadota</taxon>
        <taxon>Alphaproteobacteria</taxon>
        <taxon>Hyphomicrobiales</taxon>
        <taxon>Nitrobacteraceae</taxon>
        <taxon>Bradyrhizobium</taxon>
    </lineage>
</organism>